<feature type="transmembrane region" description="Helical" evidence="1">
    <location>
        <begin position="164"/>
        <end position="181"/>
    </location>
</feature>
<name>A0A239CGL7_9PSED</name>
<evidence type="ECO:0000313" key="3">
    <source>
        <dbReference type="Proteomes" id="UP000242915"/>
    </source>
</evidence>
<proteinExistence type="predicted"/>
<evidence type="ECO:0000313" key="2">
    <source>
        <dbReference type="EMBL" id="SNS18841.1"/>
    </source>
</evidence>
<feature type="transmembrane region" description="Helical" evidence="1">
    <location>
        <begin position="274"/>
        <end position="291"/>
    </location>
</feature>
<dbReference type="EMBL" id="FZOG01000002">
    <property type="protein sequence ID" value="SNS18841.1"/>
    <property type="molecule type" value="Genomic_DNA"/>
</dbReference>
<dbReference type="Proteomes" id="UP000242915">
    <property type="component" value="Unassembled WGS sequence"/>
</dbReference>
<keyword evidence="1" id="KW-1133">Transmembrane helix</keyword>
<gene>
    <name evidence="2" type="ORF">SAMN05216255_1679</name>
</gene>
<sequence length="346" mass="38699">MRLTLEPADLRNAVAAGVLVPGQDAALLNFLQQQHPERASFQLAHVAYYLGAMLIIGAMGWLLTEAWMNIGEGALLLFSAAYMLFFTLCGRSMWQRGQQIPGGLLGAVAVSMTPLLIFALQHLMGWWPQDDGLGNYDAYYRYVQGSWLVMEAGTLVVGLLMLRLLPFPFIVMPIALALWFMSMDLTELLFSDSFNWEQRRWTSLWFGLLVLLGSLWIDGRTQRDYAFWGYLAGLLAFWGGLSLMDSNSELGKALYCLINLGLMAVAVLLRRSLFMIFGGLGVAAYLGHLSYEVFADSLLFPIILSLIGLAVIGLGLMYQKRRDAFSAQLRSKIPTSWQNFLPALRR</sequence>
<organism evidence="2 3">
    <name type="scientific">Pseudomonas segetis</name>
    <dbReference type="NCBI Taxonomy" id="298908"/>
    <lineage>
        <taxon>Bacteria</taxon>
        <taxon>Pseudomonadati</taxon>
        <taxon>Pseudomonadota</taxon>
        <taxon>Gammaproteobacteria</taxon>
        <taxon>Pseudomonadales</taxon>
        <taxon>Pseudomonadaceae</taxon>
        <taxon>Pseudomonas</taxon>
    </lineage>
</organism>
<feature type="transmembrane region" description="Helical" evidence="1">
    <location>
        <begin position="43"/>
        <end position="64"/>
    </location>
</feature>
<feature type="transmembrane region" description="Helical" evidence="1">
    <location>
        <begin position="201"/>
        <end position="218"/>
    </location>
</feature>
<evidence type="ECO:0008006" key="4">
    <source>
        <dbReference type="Google" id="ProtNLM"/>
    </source>
</evidence>
<feature type="transmembrane region" description="Helical" evidence="1">
    <location>
        <begin position="250"/>
        <end position="269"/>
    </location>
</feature>
<feature type="transmembrane region" description="Helical" evidence="1">
    <location>
        <begin position="297"/>
        <end position="318"/>
    </location>
</feature>
<dbReference type="RefSeq" id="WP_089359425.1">
    <property type="nucleotide sequence ID" value="NZ_FZOG01000002.1"/>
</dbReference>
<evidence type="ECO:0000256" key="1">
    <source>
        <dbReference type="SAM" id="Phobius"/>
    </source>
</evidence>
<dbReference type="AlphaFoldDB" id="A0A239CGL7"/>
<keyword evidence="1" id="KW-0812">Transmembrane</keyword>
<feature type="transmembrane region" description="Helical" evidence="1">
    <location>
        <begin position="139"/>
        <end position="157"/>
    </location>
</feature>
<keyword evidence="1" id="KW-0472">Membrane</keyword>
<feature type="transmembrane region" description="Helical" evidence="1">
    <location>
        <begin position="225"/>
        <end position="244"/>
    </location>
</feature>
<feature type="transmembrane region" description="Helical" evidence="1">
    <location>
        <begin position="70"/>
        <end position="90"/>
    </location>
</feature>
<reference evidence="3" key="1">
    <citation type="submission" date="2017-06" db="EMBL/GenBank/DDBJ databases">
        <authorList>
            <person name="Varghese N."/>
            <person name="Submissions S."/>
        </authorList>
    </citation>
    <scope>NUCLEOTIDE SEQUENCE [LARGE SCALE GENOMIC DNA]</scope>
    <source>
        <strain evidence="3">CIP 108523</strain>
    </source>
</reference>
<feature type="transmembrane region" description="Helical" evidence="1">
    <location>
        <begin position="102"/>
        <end position="127"/>
    </location>
</feature>
<keyword evidence="3" id="KW-1185">Reference proteome</keyword>
<protein>
    <recommendedName>
        <fullName evidence="4">DUF2157 domain-containing protein</fullName>
    </recommendedName>
</protein>
<accession>A0A239CGL7</accession>